<dbReference type="Proteomes" id="UP000298663">
    <property type="component" value="Unassembled WGS sequence"/>
</dbReference>
<dbReference type="PANTHER" id="PTHR45908:SF18">
    <property type="entry name" value="FUNGAL LIPASE-LIKE DOMAIN-CONTAINING PROTEIN"/>
    <property type="match status" value="1"/>
</dbReference>
<reference evidence="1 2" key="1">
    <citation type="journal article" date="2015" name="Genome Biol.">
        <title>Comparative genomics of Steinernema reveals deeply conserved gene regulatory networks.</title>
        <authorList>
            <person name="Dillman A.R."/>
            <person name="Macchietto M."/>
            <person name="Porter C.F."/>
            <person name="Rogers A."/>
            <person name="Williams B."/>
            <person name="Antoshechkin I."/>
            <person name="Lee M.M."/>
            <person name="Goodwin Z."/>
            <person name="Lu X."/>
            <person name="Lewis E.E."/>
            <person name="Goodrich-Blair H."/>
            <person name="Stock S.P."/>
            <person name="Adams B.J."/>
            <person name="Sternberg P.W."/>
            <person name="Mortazavi A."/>
        </authorList>
    </citation>
    <scope>NUCLEOTIDE SEQUENCE [LARGE SCALE GENOMIC DNA]</scope>
    <source>
        <strain evidence="1 2">ALL</strain>
    </source>
</reference>
<dbReference type="PANTHER" id="PTHR45908">
    <property type="entry name" value="PROTEIN CBG11750-RELATED"/>
    <property type="match status" value="1"/>
</dbReference>
<dbReference type="OrthoDB" id="438440at2759"/>
<gene>
    <name evidence="1" type="ORF">L596_011640</name>
</gene>
<organism evidence="1 2">
    <name type="scientific">Steinernema carpocapsae</name>
    <name type="common">Entomopathogenic nematode</name>
    <dbReference type="NCBI Taxonomy" id="34508"/>
    <lineage>
        <taxon>Eukaryota</taxon>
        <taxon>Metazoa</taxon>
        <taxon>Ecdysozoa</taxon>
        <taxon>Nematoda</taxon>
        <taxon>Chromadorea</taxon>
        <taxon>Rhabditida</taxon>
        <taxon>Tylenchina</taxon>
        <taxon>Panagrolaimomorpha</taxon>
        <taxon>Strongyloidoidea</taxon>
        <taxon>Steinernematidae</taxon>
        <taxon>Steinernema</taxon>
    </lineage>
</organism>
<sequence length="205" mass="23714">MRQRNRLVGRTMRVGYGRFWTRVDFVVFSWCTLGDSCESMVFNSCPMNKRVGLKYNCPRKLPSGVNYDEQFAKEKAFPLIAASNEDNRERMQKILNCHFRKAEVGSLFHVPCDLLNTTSCFAYTVVLHSEKAIAVVFRGSKGPDQILQQAINLFLTKAMQPFHPTGGRVYDYYHQSFYRLWDSKIALDLTKYGNLLPEYDVWVGL</sequence>
<keyword evidence="2" id="KW-1185">Reference proteome</keyword>
<dbReference type="STRING" id="34508.A0A4U5NUM6"/>
<evidence type="ECO:0000313" key="1">
    <source>
        <dbReference type="EMBL" id="TKR87198.1"/>
    </source>
</evidence>
<name>A0A4U5NUM6_STECR</name>
<evidence type="ECO:0000313" key="2">
    <source>
        <dbReference type="Proteomes" id="UP000298663"/>
    </source>
</evidence>
<comment type="caution">
    <text evidence="1">The sequence shown here is derived from an EMBL/GenBank/DDBJ whole genome shotgun (WGS) entry which is preliminary data.</text>
</comment>
<dbReference type="Gene3D" id="3.40.50.1820">
    <property type="entry name" value="alpha/beta hydrolase"/>
    <property type="match status" value="1"/>
</dbReference>
<dbReference type="AlphaFoldDB" id="A0A4U5NUM6"/>
<proteinExistence type="predicted"/>
<protein>
    <submittedName>
        <fullName evidence="1">Uncharacterized protein</fullName>
    </submittedName>
</protein>
<dbReference type="EMBL" id="AZBU02000003">
    <property type="protein sequence ID" value="TKR87198.1"/>
    <property type="molecule type" value="Genomic_DNA"/>
</dbReference>
<accession>A0A4U5NUM6</accession>
<reference evidence="1 2" key="2">
    <citation type="journal article" date="2019" name="G3 (Bethesda)">
        <title>Hybrid Assembly of the Genome of the Entomopathogenic Nematode Steinernema carpocapsae Identifies the X-Chromosome.</title>
        <authorList>
            <person name="Serra L."/>
            <person name="Macchietto M."/>
            <person name="Macias-Munoz A."/>
            <person name="McGill C.J."/>
            <person name="Rodriguez I.M."/>
            <person name="Rodriguez B."/>
            <person name="Murad R."/>
            <person name="Mortazavi A."/>
        </authorList>
    </citation>
    <scope>NUCLEOTIDE SEQUENCE [LARGE SCALE GENOMIC DNA]</scope>
    <source>
        <strain evidence="1 2">ALL</strain>
    </source>
</reference>
<dbReference type="InterPro" id="IPR029058">
    <property type="entry name" value="AB_hydrolase_fold"/>
</dbReference>